<evidence type="ECO:0000313" key="3">
    <source>
        <dbReference type="EMBL" id="XBH05093.1"/>
    </source>
</evidence>
<sequence>MDYLGIDARPDDAITPQAEGDRDGMTGRLVSVDLLRGAVMILMALDHVRDYLMDVRVSPTNLEVATPALFFTRWITHFCAPTFIFLAGSSAFLAGTRGKTQGQLSLFLLKRGLWLILLEQTWVSFSLTFTMPKVILALILWAIGWSMIALAGLIFLPRALVGAIGIGLIAFHNLFDGLRVESSGVGSLLWRLLHEPGFVPLVGGIGILEGYPLIPWIGVMAVGYAFGPVLLLPPDRRRTILVALGVGLTLGFVGLRALNVYGDPRPWTVQATPLLTLMSFLNCQKYPPSLLYLLMALGPAILALAWLDRLPRFLAGPLATFGQVPLFFFLLHLPVAHGLGVAVAALRGQPVGWLFETAPFQSPEGYDNSLATVYLCWVVAIVILYLPCRWFADVKRRRRDSWLSYL</sequence>
<proteinExistence type="predicted"/>
<reference evidence="3" key="1">
    <citation type="submission" date="2024-05" db="EMBL/GenBank/DDBJ databases">
        <title>Planctomycetes of the genus Singulisphaera possess chitinolytic capabilities.</title>
        <authorList>
            <person name="Ivanova A."/>
        </authorList>
    </citation>
    <scope>NUCLEOTIDE SEQUENCE</scope>
    <source>
        <strain evidence="3">Ch08T</strain>
    </source>
</reference>
<gene>
    <name evidence="3" type="ORF">V5E97_03475</name>
</gene>
<dbReference type="Pfam" id="PF07786">
    <property type="entry name" value="HGSNAT_cat"/>
    <property type="match status" value="1"/>
</dbReference>
<evidence type="ECO:0000259" key="2">
    <source>
        <dbReference type="Pfam" id="PF07786"/>
    </source>
</evidence>
<keyword evidence="1" id="KW-0812">Transmembrane</keyword>
<feature type="transmembrane region" description="Helical" evidence="1">
    <location>
        <begin position="213"/>
        <end position="232"/>
    </location>
</feature>
<feature type="transmembrane region" description="Helical" evidence="1">
    <location>
        <begin position="371"/>
        <end position="392"/>
    </location>
</feature>
<feature type="domain" description="Heparan-alpha-glucosaminide N-acetyltransferase catalytic" evidence="2">
    <location>
        <begin position="28"/>
        <end position="261"/>
    </location>
</feature>
<dbReference type="EMBL" id="CP155447">
    <property type="protein sequence ID" value="XBH05093.1"/>
    <property type="molecule type" value="Genomic_DNA"/>
</dbReference>
<feature type="transmembrane region" description="Helical" evidence="1">
    <location>
        <begin position="74"/>
        <end position="96"/>
    </location>
</feature>
<evidence type="ECO:0000256" key="1">
    <source>
        <dbReference type="SAM" id="Phobius"/>
    </source>
</evidence>
<accession>A0AAU7CHZ1</accession>
<keyword evidence="1" id="KW-1133">Transmembrane helix</keyword>
<feature type="transmembrane region" description="Helical" evidence="1">
    <location>
        <begin position="289"/>
        <end position="307"/>
    </location>
</feature>
<dbReference type="InterPro" id="IPR012429">
    <property type="entry name" value="HGSNAT_cat"/>
</dbReference>
<name>A0AAU7CHZ1_9BACT</name>
<keyword evidence="1" id="KW-0472">Membrane</keyword>
<dbReference type="AlphaFoldDB" id="A0AAU7CHZ1"/>
<protein>
    <submittedName>
        <fullName evidence="3">Heparan-alpha-glucosaminide N-acetyltransferase domain-containing protein</fullName>
    </submittedName>
</protein>
<feature type="transmembrane region" description="Helical" evidence="1">
    <location>
        <begin position="239"/>
        <end position="258"/>
    </location>
</feature>
<dbReference type="RefSeq" id="WP_406697892.1">
    <property type="nucleotide sequence ID" value="NZ_CP155447.1"/>
</dbReference>
<dbReference type="PANTHER" id="PTHR40407">
    <property type="entry name" value="MEMBRANE PROTEIN-LIKE PROTEIN"/>
    <property type="match status" value="1"/>
</dbReference>
<organism evidence="3">
    <name type="scientific">Singulisphaera sp. Ch08</name>
    <dbReference type="NCBI Taxonomy" id="3120278"/>
    <lineage>
        <taxon>Bacteria</taxon>
        <taxon>Pseudomonadati</taxon>
        <taxon>Planctomycetota</taxon>
        <taxon>Planctomycetia</taxon>
        <taxon>Isosphaerales</taxon>
        <taxon>Isosphaeraceae</taxon>
        <taxon>Singulisphaera</taxon>
    </lineage>
</organism>
<dbReference type="PANTHER" id="PTHR40407:SF1">
    <property type="entry name" value="HEPARAN-ALPHA-GLUCOSAMINIDE N-ACETYLTRANSFERASE CATALYTIC DOMAIN-CONTAINING PROTEIN"/>
    <property type="match status" value="1"/>
</dbReference>